<dbReference type="RefSeq" id="WP_021725843.1">
    <property type="nucleotide sequence ID" value="NZ_AWEZ01000043.1"/>
</dbReference>
<dbReference type="eggNOG" id="COG1392">
    <property type="taxonomic scope" value="Bacteria"/>
</dbReference>
<dbReference type="OrthoDB" id="9797568at2"/>
<dbReference type="AlphaFoldDB" id="U2TRI4"/>
<evidence type="ECO:0000313" key="2">
    <source>
        <dbReference type="EMBL" id="ERL08703.1"/>
    </source>
</evidence>
<keyword evidence="3" id="KW-1185">Reference proteome</keyword>
<accession>U2TRI4</accession>
<evidence type="ECO:0000256" key="1">
    <source>
        <dbReference type="ARBA" id="ARBA00008591"/>
    </source>
</evidence>
<reference evidence="2 3" key="1">
    <citation type="submission" date="2013-08" db="EMBL/GenBank/DDBJ databases">
        <authorList>
            <person name="Durkin A.S."/>
            <person name="Haft D.R."/>
            <person name="McCorrison J."/>
            <person name="Torralba M."/>
            <person name="Gillis M."/>
            <person name="Haft D.H."/>
            <person name="Methe B."/>
            <person name="Sutton G."/>
            <person name="Nelson K.E."/>
        </authorList>
    </citation>
    <scope>NUCLEOTIDE SEQUENCE [LARGE SCALE GENOMIC DNA]</scope>
    <source>
        <strain evidence="2 3">F0195</strain>
    </source>
</reference>
<name>U2TRI4_9ACTN</name>
<dbReference type="PANTHER" id="PTHR37298">
    <property type="entry name" value="UPF0111 PROTEIN YKAA"/>
    <property type="match status" value="1"/>
</dbReference>
<dbReference type="InterPro" id="IPR018445">
    <property type="entry name" value="Put_Phosphate_transp_reg"/>
</dbReference>
<dbReference type="Gene3D" id="1.20.58.220">
    <property type="entry name" value="Phosphate transport system protein phou homolog 2, domain 2"/>
    <property type="match status" value="1"/>
</dbReference>
<gene>
    <name evidence="2" type="ORF">HMPREF1316_0304</name>
</gene>
<dbReference type="InterPro" id="IPR038078">
    <property type="entry name" value="PhoU-like_sf"/>
</dbReference>
<evidence type="ECO:0000313" key="3">
    <source>
        <dbReference type="Proteomes" id="UP000016638"/>
    </source>
</evidence>
<proteinExistence type="inferred from homology"/>
<organism evidence="2 3">
    <name type="scientific">Olsenella profusa F0195</name>
    <dbReference type="NCBI Taxonomy" id="1125712"/>
    <lineage>
        <taxon>Bacteria</taxon>
        <taxon>Bacillati</taxon>
        <taxon>Actinomycetota</taxon>
        <taxon>Coriobacteriia</taxon>
        <taxon>Coriobacteriales</taxon>
        <taxon>Atopobiaceae</taxon>
        <taxon>Olsenella</taxon>
    </lineage>
</organism>
<dbReference type="Pfam" id="PF01865">
    <property type="entry name" value="PhoU_div"/>
    <property type="match status" value="1"/>
</dbReference>
<comment type="similarity">
    <text evidence="1">Belongs to the UPF0111 family.</text>
</comment>
<protein>
    <submittedName>
        <fullName evidence="2">PF01865 family protein</fullName>
    </submittedName>
</protein>
<dbReference type="InterPro" id="IPR052912">
    <property type="entry name" value="UPF0111_domain"/>
</dbReference>
<dbReference type="PANTHER" id="PTHR37298:SF1">
    <property type="entry name" value="UPF0111 PROTEIN YKAA"/>
    <property type="match status" value="1"/>
</dbReference>
<dbReference type="STRING" id="1125712.HMPREF1316_0304"/>
<comment type="caution">
    <text evidence="2">The sequence shown here is derived from an EMBL/GenBank/DDBJ whole genome shotgun (WGS) entry which is preliminary data.</text>
</comment>
<sequence length="208" mass="24204">MSRVRKKEDLFYSLLEDLCAELDRSGKAYLDIFESYPDGVERIRAMKDIETECDDKVHNLLTRLYESFITPFDREDINELALKMDDVVDGMENISRRLEIFHVGSMRPEAVELARLTDQGTTELRKMFAHLSNFKRDPVVMEQTHRIHEIEDQADDVYHDAIARLYNENDAPATHLLKWNTIFNHMEDTIDAIKLVSTIVSDVVLKNA</sequence>
<dbReference type="EMBL" id="AWEZ01000043">
    <property type="protein sequence ID" value="ERL08703.1"/>
    <property type="molecule type" value="Genomic_DNA"/>
</dbReference>
<dbReference type="Proteomes" id="UP000016638">
    <property type="component" value="Unassembled WGS sequence"/>
</dbReference>
<dbReference type="PATRIC" id="fig|1125712.3.peg.933"/>